<evidence type="ECO:0000313" key="7">
    <source>
        <dbReference type="EMBL" id="CQR70628.1"/>
    </source>
</evidence>
<keyword evidence="5 6" id="KW-0472">Membrane</keyword>
<dbReference type="Proteomes" id="UP000049855">
    <property type="component" value="Unassembled WGS sequence"/>
</dbReference>
<evidence type="ECO:0000256" key="5">
    <source>
        <dbReference type="ARBA" id="ARBA00023136"/>
    </source>
</evidence>
<feature type="transmembrane region" description="Helical" evidence="6">
    <location>
        <begin position="80"/>
        <end position="98"/>
    </location>
</feature>
<evidence type="ECO:0000256" key="1">
    <source>
        <dbReference type="ARBA" id="ARBA00004651"/>
    </source>
</evidence>
<dbReference type="GO" id="GO:0005886">
    <property type="term" value="C:plasma membrane"/>
    <property type="evidence" value="ECO:0007669"/>
    <property type="project" value="UniProtKB-SubCell"/>
</dbReference>
<dbReference type="RefSeq" id="WP_051171611.1">
    <property type="nucleotide sequence ID" value="NZ_CTRP01000003.1"/>
</dbReference>
<name>A0A0U1KT76_9FIRM</name>
<protein>
    <recommendedName>
        <fullName evidence="9">ATP synthase protein I2</fullName>
    </recommendedName>
</protein>
<evidence type="ECO:0000256" key="3">
    <source>
        <dbReference type="ARBA" id="ARBA00022692"/>
    </source>
</evidence>
<keyword evidence="3 6" id="KW-0812">Transmembrane</keyword>
<organism evidence="7 8">
    <name type="scientific">Sporomusa ovata</name>
    <dbReference type="NCBI Taxonomy" id="2378"/>
    <lineage>
        <taxon>Bacteria</taxon>
        <taxon>Bacillati</taxon>
        <taxon>Bacillota</taxon>
        <taxon>Negativicutes</taxon>
        <taxon>Selenomonadales</taxon>
        <taxon>Sporomusaceae</taxon>
        <taxon>Sporomusa</taxon>
    </lineage>
</organism>
<dbReference type="Pfam" id="PF03899">
    <property type="entry name" value="ATP-synt_I"/>
    <property type="match status" value="1"/>
</dbReference>
<comment type="subcellular location">
    <subcellularLocation>
        <location evidence="1">Cell membrane</location>
        <topology evidence="1">Multi-pass membrane protein</topology>
    </subcellularLocation>
</comment>
<keyword evidence="4 6" id="KW-1133">Transmembrane helix</keyword>
<feature type="transmembrane region" description="Helical" evidence="6">
    <location>
        <begin position="17"/>
        <end position="34"/>
    </location>
</feature>
<reference evidence="8" key="1">
    <citation type="submission" date="2015-03" db="EMBL/GenBank/DDBJ databases">
        <authorList>
            <person name="Nijsse Bart"/>
        </authorList>
    </citation>
    <scope>NUCLEOTIDE SEQUENCE [LARGE SCALE GENOMIC DNA]</scope>
</reference>
<dbReference type="AlphaFoldDB" id="A0A0U1KT76"/>
<keyword evidence="8" id="KW-1185">Reference proteome</keyword>
<dbReference type="EMBL" id="CTRP01000003">
    <property type="protein sequence ID" value="CQR70628.1"/>
    <property type="molecule type" value="Genomic_DNA"/>
</dbReference>
<dbReference type="InterPro" id="IPR005598">
    <property type="entry name" value="ATP_synth_I"/>
</dbReference>
<evidence type="ECO:0000256" key="4">
    <source>
        <dbReference type="ARBA" id="ARBA00022989"/>
    </source>
</evidence>
<evidence type="ECO:0000313" key="8">
    <source>
        <dbReference type="Proteomes" id="UP000049855"/>
    </source>
</evidence>
<proteinExistence type="predicted"/>
<sequence length="139" mass="15216">MLKIEFSDNYTGQVRRTLLHLLAWGLFITTGALVSGRISIIPGLLTGWAGSLLYFLLMCRRVKKSAELPPGQAVASMRTGWLLRYGFMVSMLVLAVHVPGIDFMAAVVGLFSLHIVLFLNAVCIVVSGFITNFGKSKIN</sequence>
<keyword evidence="2" id="KW-1003">Cell membrane</keyword>
<evidence type="ECO:0000256" key="2">
    <source>
        <dbReference type="ARBA" id="ARBA00022475"/>
    </source>
</evidence>
<evidence type="ECO:0000256" key="6">
    <source>
        <dbReference type="SAM" id="Phobius"/>
    </source>
</evidence>
<feature type="transmembrane region" description="Helical" evidence="6">
    <location>
        <begin position="40"/>
        <end position="59"/>
    </location>
</feature>
<gene>
    <name evidence="7" type="ORF">SpAn4DRAFT_1597</name>
</gene>
<evidence type="ECO:0008006" key="9">
    <source>
        <dbReference type="Google" id="ProtNLM"/>
    </source>
</evidence>
<feature type="transmembrane region" description="Helical" evidence="6">
    <location>
        <begin position="104"/>
        <end position="130"/>
    </location>
</feature>
<accession>A0A0U1KT76</accession>